<evidence type="ECO:0000259" key="3">
    <source>
        <dbReference type="PROSITE" id="PS51269"/>
    </source>
</evidence>
<gene>
    <name evidence="4" type="ORF">ILYODFUR_000252</name>
</gene>
<dbReference type="Pfam" id="PF07258">
    <property type="entry name" value="COMM_domain"/>
    <property type="match status" value="1"/>
</dbReference>
<evidence type="ECO:0000256" key="2">
    <source>
        <dbReference type="ARBA" id="ARBA00093469"/>
    </source>
</evidence>
<sequence length="248" mass="27874">MFPTPLPSLAPVPLLSSPRAGSADPSRGSSFCKMELSESVQKGLQLLADQSAVDHSSFQVLLDVSFRSLLSSRADPTVLDQAELKHVDRIQLKQIHAAVTTFILEAVKHNVDKSTISSCLEELTFSTERTEIFFSTYQKHKKDVERLLSSIGRHPAHVNDVSWRLQYHMKNGQLDKTNEPFYLISLNTEVIALLLISCCCFCMSAQKSYVCFVSGFFFFGQNEGSSEDINFTCTTEQLQVKRKRWIGL</sequence>
<dbReference type="Proteomes" id="UP001482620">
    <property type="component" value="Unassembled WGS sequence"/>
</dbReference>
<dbReference type="Pfam" id="PF21672">
    <property type="entry name" value="COMM_HN"/>
    <property type="match status" value="1"/>
</dbReference>
<protein>
    <recommendedName>
        <fullName evidence="1">COMM domain-containing protein 3</fullName>
    </recommendedName>
</protein>
<dbReference type="PROSITE" id="PS51269">
    <property type="entry name" value="COMM"/>
    <property type="match status" value="1"/>
</dbReference>
<name>A0ABV0T4E0_9TELE</name>
<dbReference type="PANTHER" id="PTHR31159">
    <property type="entry name" value="COMM DOMAIN-CONTAINING PROTEIN 3"/>
    <property type="match status" value="1"/>
</dbReference>
<organism evidence="4 5">
    <name type="scientific">Ilyodon furcidens</name>
    <name type="common">goldbreast splitfin</name>
    <dbReference type="NCBI Taxonomy" id="33524"/>
    <lineage>
        <taxon>Eukaryota</taxon>
        <taxon>Metazoa</taxon>
        <taxon>Chordata</taxon>
        <taxon>Craniata</taxon>
        <taxon>Vertebrata</taxon>
        <taxon>Euteleostomi</taxon>
        <taxon>Actinopterygii</taxon>
        <taxon>Neopterygii</taxon>
        <taxon>Teleostei</taxon>
        <taxon>Neoteleostei</taxon>
        <taxon>Acanthomorphata</taxon>
        <taxon>Ovalentaria</taxon>
        <taxon>Atherinomorphae</taxon>
        <taxon>Cyprinodontiformes</taxon>
        <taxon>Goodeidae</taxon>
        <taxon>Ilyodon</taxon>
    </lineage>
</organism>
<dbReference type="EMBL" id="JAHRIQ010023181">
    <property type="protein sequence ID" value="MEQ2227626.1"/>
    <property type="molecule type" value="Genomic_DNA"/>
</dbReference>
<reference evidence="4 5" key="1">
    <citation type="submission" date="2021-06" db="EMBL/GenBank/DDBJ databases">
        <authorList>
            <person name="Palmer J.M."/>
        </authorList>
    </citation>
    <scope>NUCLEOTIDE SEQUENCE [LARGE SCALE GENOMIC DNA]</scope>
    <source>
        <strain evidence="5">if_2019</strain>
        <tissue evidence="4">Muscle</tissue>
    </source>
</reference>
<dbReference type="PANTHER" id="PTHR31159:SF1">
    <property type="entry name" value="COMM DOMAIN-CONTAINING PROTEIN 3"/>
    <property type="match status" value="1"/>
</dbReference>
<comment type="similarity">
    <text evidence="2">Belongs to the COMM domain-containing protein 3 family.</text>
</comment>
<dbReference type="InterPro" id="IPR017920">
    <property type="entry name" value="COMM"/>
</dbReference>
<accession>A0ABV0T4E0</accession>
<dbReference type="CDD" id="cd04751">
    <property type="entry name" value="Commd3"/>
    <property type="match status" value="1"/>
</dbReference>
<proteinExistence type="inferred from homology"/>
<evidence type="ECO:0000313" key="5">
    <source>
        <dbReference type="Proteomes" id="UP001482620"/>
    </source>
</evidence>
<dbReference type="InterPro" id="IPR037355">
    <property type="entry name" value="COMMD3"/>
</dbReference>
<comment type="caution">
    <text evidence="4">The sequence shown here is derived from an EMBL/GenBank/DDBJ whole genome shotgun (WGS) entry which is preliminary data.</text>
</comment>
<evidence type="ECO:0000313" key="4">
    <source>
        <dbReference type="EMBL" id="MEQ2227626.1"/>
    </source>
</evidence>
<feature type="domain" description="COMM" evidence="3">
    <location>
        <begin position="157"/>
        <end position="248"/>
    </location>
</feature>
<keyword evidence="5" id="KW-1185">Reference proteome</keyword>
<evidence type="ECO:0000256" key="1">
    <source>
        <dbReference type="ARBA" id="ARBA00016548"/>
    </source>
</evidence>